<proteinExistence type="predicted"/>
<keyword evidence="3" id="KW-1185">Reference proteome</keyword>
<dbReference type="Pfam" id="PF00117">
    <property type="entry name" value="GATase"/>
    <property type="match status" value="1"/>
</dbReference>
<comment type="caution">
    <text evidence="2">The sequence shown here is derived from an EMBL/GenBank/DDBJ whole genome shotgun (WGS) entry which is preliminary data.</text>
</comment>
<dbReference type="GO" id="GO:0005829">
    <property type="term" value="C:cytosol"/>
    <property type="evidence" value="ECO:0007669"/>
    <property type="project" value="TreeGrafter"/>
</dbReference>
<dbReference type="PANTHER" id="PTHR42695">
    <property type="entry name" value="GLUTAMINE AMIDOTRANSFERASE YLR126C-RELATED"/>
    <property type="match status" value="1"/>
</dbReference>
<dbReference type="Proteomes" id="UP000316196">
    <property type="component" value="Unassembled WGS sequence"/>
</dbReference>
<dbReference type="PANTHER" id="PTHR42695:SF5">
    <property type="entry name" value="GLUTAMINE AMIDOTRANSFERASE YLR126C-RELATED"/>
    <property type="match status" value="1"/>
</dbReference>
<protein>
    <submittedName>
        <fullName evidence="2">GMP synthase-like glutamine amidotransferase</fullName>
    </submittedName>
</protein>
<accession>A0A542ZDB0</accession>
<organism evidence="2 3">
    <name type="scientific">Propioniferax innocua</name>
    <dbReference type="NCBI Taxonomy" id="1753"/>
    <lineage>
        <taxon>Bacteria</taxon>
        <taxon>Bacillati</taxon>
        <taxon>Actinomycetota</taxon>
        <taxon>Actinomycetes</taxon>
        <taxon>Propionibacteriales</taxon>
        <taxon>Propionibacteriaceae</taxon>
        <taxon>Propioniferax</taxon>
    </lineage>
</organism>
<dbReference type="GO" id="GO:0016740">
    <property type="term" value="F:transferase activity"/>
    <property type="evidence" value="ECO:0007669"/>
    <property type="project" value="UniProtKB-KW"/>
</dbReference>
<evidence type="ECO:0000313" key="3">
    <source>
        <dbReference type="Proteomes" id="UP000316196"/>
    </source>
</evidence>
<evidence type="ECO:0000313" key="2">
    <source>
        <dbReference type="EMBL" id="TQL58343.1"/>
    </source>
</evidence>
<name>A0A542ZDB0_9ACTN</name>
<dbReference type="InterPro" id="IPR044992">
    <property type="entry name" value="ChyE-like"/>
</dbReference>
<keyword evidence="2" id="KW-0315">Glutamine amidotransferase</keyword>
<dbReference type="Gene3D" id="3.40.50.880">
    <property type="match status" value="1"/>
</dbReference>
<dbReference type="PROSITE" id="PS51273">
    <property type="entry name" value="GATASE_TYPE_1"/>
    <property type="match status" value="1"/>
</dbReference>
<sequence>MADRLGPMRAVVYHDADAVEEPGGLIGRYLRATGWDVVPVVRAAELPESERPMELSVHMGSDALPCDPACAELVDPERRAMRAALDAGVPVLGVCFGAQLLAEVLGGETGEAPIAEYGLHTHVSADDLCPPGPWVQSHRHTFTVPAGARELGHSAAGPQGLAWEGTARALGWQFHPEVLPETIRRWGREGEQWRSHADDVVAALLDEKAELAERSGRLIADAVTWLTGADA</sequence>
<dbReference type="OrthoDB" id="5196541at2"/>
<gene>
    <name evidence="2" type="ORF">FB460_2204</name>
</gene>
<feature type="domain" description="Glutamine amidotransferase" evidence="1">
    <location>
        <begin position="74"/>
        <end position="181"/>
    </location>
</feature>
<dbReference type="AlphaFoldDB" id="A0A542ZDB0"/>
<reference evidence="2 3" key="1">
    <citation type="submission" date="2019-06" db="EMBL/GenBank/DDBJ databases">
        <title>Sequencing the genomes of 1000 actinobacteria strains.</title>
        <authorList>
            <person name="Klenk H.-P."/>
        </authorList>
    </citation>
    <scope>NUCLEOTIDE SEQUENCE [LARGE SCALE GENOMIC DNA]</scope>
    <source>
        <strain evidence="2 3">DSM 8251</strain>
    </source>
</reference>
<dbReference type="EMBL" id="VFOR01000002">
    <property type="protein sequence ID" value="TQL58343.1"/>
    <property type="molecule type" value="Genomic_DNA"/>
</dbReference>
<keyword evidence="2" id="KW-0808">Transferase</keyword>
<dbReference type="SUPFAM" id="SSF52317">
    <property type="entry name" value="Class I glutamine amidotransferase-like"/>
    <property type="match status" value="1"/>
</dbReference>
<dbReference type="InterPro" id="IPR017926">
    <property type="entry name" value="GATASE"/>
</dbReference>
<evidence type="ECO:0000259" key="1">
    <source>
        <dbReference type="Pfam" id="PF00117"/>
    </source>
</evidence>
<dbReference type="InterPro" id="IPR029062">
    <property type="entry name" value="Class_I_gatase-like"/>
</dbReference>